<name>A0A345BL95_9CAUD</name>
<sequence>MEFQMIPSILLHASAYHSSDLAPGFKRTHELVKWDDTESNEWLYAGVDRLDVLLQGYGGYMERAYNSTRLQVNGRRVTVWFDELPEDVAPPTIYLYTVSPDESDGWVPVGNKINTHFKEYKTKNTVHYKKVEEVRMDARWFTNQGFRLTHKQNK</sequence>
<evidence type="ECO:0000313" key="2">
    <source>
        <dbReference type="Proteomes" id="UP000258581"/>
    </source>
</evidence>
<evidence type="ECO:0000313" key="1">
    <source>
        <dbReference type="EMBL" id="AXF51216.1"/>
    </source>
</evidence>
<proteinExistence type="predicted"/>
<accession>A0A345BL95</accession>
<protein>
    <submittedName>
        <fullName evidence="1">Uncharacterized protein</fullName>
    </submittedName>
</protein>
<reference evidence="2" key="1">
    <citation type="submission" date="2018-06" db="EMBL/GenBank/DDBJ databases">
        <authorList>
            <person name="Sharma R."/>
            <person name="James B."/>
            <person name="Berg J.A."/>
            <person name="Breakwell D.P."/>
            <person name="Hope S."/>
            <person name="Grose J.H."/>
        </authorList>
    </citation>
    <scope>NUCLEOTIDE SEQUENCE [LARGE SCALE GENOMIC DNA]</scope>
</reference>
<keyword evidence="2" id="KW-1185">Reference proteome</keyword>
<dbReference type="Proteomes" id="UP000258581">
    <property type="component" value="Segment"/>
</dbReference>
<dbReference type="EMBL" id="MH426724">
    <property type="protein sequence ID" value="AXF51216.1"/>
    <property type="molecule type" value="Genomic_DNA"/>
</dbReference>
<gene>
    <name evidence="1" type="ORF">WELLINGTON_86</name>
</gene>
<organism evidence="1 2">
    <name type="scientific">Erwinia phage Wellington</name>
    <dbReference type="NCBI Taxonomy" id="2267653"/>
    <lineage>
        <taxon>Viruses</taxon>
        <taxon>Duplodnaviria</taxon>
        <taxon>Heunggongvirae</taxon>
        <taxon>Uroviricota</taxon>
        <taxon>Caudoviricetes</taxon>
        <taxon>Chimalliviridae</taxon>
        <taxon>Wellingtonvirus</taxon>
        <taxon>Wellingtonvirus wellington</taxon>
    </lineage>
</organism>